<dbReference type="Pfam" id="PF06319">
    <property type="entry name" value="MmcB-like"/>
    <property type="match status" value="1"/>
</dbReference>
<dbReference type="InterPro" id="IPR009394">
    <property type="entry name" value="MmcB-like"/>
</dbReference>
<organism evidence="1">
    <name type="scientific">marine sediment metagenome</name>
    <dbReference type="NCBI Taxonomy" id="412755"/>
    <lineage>
        <taxon>unclassified sequences</taxon>
        <taxon>metagenomes</taxon>
        <taxon>ecological metagenomes</taxon>
    </lineage>
</organism>
<comment type="caution">
    <text evidence="1">The sequence shown here is derived from an EMBL/GenBank/DDBJ whole genome shotgun (WGS) entry which is preliminary data.</text>
</comment>
<dbReference type="AlphaFoldDB" id="A0A0F9H6W5"/>
<proteinExistence type="predicted"/>
<reference evidence="1" key="1">
    <citation type="journal article" date="2015" name="Nature">
        <title>Complex archaea that bridge the gap between prokaryotes and eukaryotes.</title>
        <authorList>
            <person name="Spang A."/>
            <person name="Saw J.H."/>
            <person name="Jorgensen S.L."/>
            <person name="Zaremba-Niedzwiedzka K."/>
            <person name="Martijn J."/>
            <person name="Lind A.E."/>
            <person name="van Eijk R."/>
            <person name="Schleper C."/>
            <person name="Guy L."/>
            <person name="Ettema T.J."/>
        </authorList>
    </citation>
    <scope>NUCLEOTIDE SEQUENCE</scope>
</reference>
<evidence type="ECO:0000313" key="1">
    <source>
        <dbReference type="EMBL" id="KKL71017.1"/>
    </source>
</evidence>
<accession>A0A0F9H6W5</accession>
<name>A0A0F9H6W5_9ZZZZ</name>
<gene>
    <name evidence="1" type="ORF">LCGC14_2099110</name>
</gene>
<dbReference type="EMBL" id="LAZR01025718">
    <property type="protein sequence ID" value="KKL71017.1"/>
    <property type="molecule type" value="Genomic_DNA"/>
</dbReference>
<protein>
    <submittedName>
        <fullName evidence="1">Uncharacterized protein</fullName>
    </submittedName>
</protein>
<sequence length="164" mass="18840">MSITHAELAEASRCWLDDVPYRVALKEIGLPNGKRIDVLAYTRRDSVFRLVECKASLGDLKRIPKQLELYRRYADMLYVCVSEKLKKEALVRLPKNVGLLVVEEQGGSGRRWLSTRAVRNPRTVQMTPAARTGMKNRLMTWLSVHYQKSRICRNCMHEVPHGSS</sequence>